<sequence length="664" mass="72792">MERPFLNLLFDGEAFRLHPASIATLAESILAFLILVYFLSLRGKTRDTWLMVGFVGTALLVYLVDIGVTSSRPPLYNWFRVSHAALASVWALTWTWCAYTYGGNPMRREATIVILAESLLLAVFLGHALSGAPNIKFATFSTWALVYYTVTGCQAWSVLVLVRRTVSASRRSGASSENTLYHLLNAAGRSAQSLRALALLFASYLPFMVWALAGMGGASFAYQVCQMVLLLGVLVVHLNYASEVTTFQVKLVALPLATVLALLGLLPFLLYGTSPPESDWDGKSAEQQRQLAVFFWLLPAAAAFVVVAFIGFYRYGLLRPLGMLLEGVRRIEEGNFNAPVPIVNRDEVGVLAGSLNKMAASLKASQEELEGRVAERTAALHESLVRLKAAQSQLIQKEKLASLGQLTAGIAHEIQNPLNFINNFSEVSGELVEELREEKKKKGQDCPLEGELLEEIGRNLQKIHHHGLRADAIVKGMLQHSRTSGGEKQAVDANALADEYLRLAYSGFRSKHQNFACSIDTDYDLQLQQAQAVPQELGQVLLNLYNNAFYAVEQKHKLVQVLGDGKAYAPKVSVSTRQLPGQVEIRVRDNGVGMAEHVKSKVFQPFFTTKPTGEGTGLGLSISYDIIAKGHGGELEVEAQEGAYTEFTVRLPLVTVSEEQAPGF</sequence>
<dbReference type="PANTHER" id="PTHR43065:SF42">
    <property type="entry name" value="TWO-COMPONENT SENSOR PPRA"/>
    <property type="match status" value="1"/>
</dbReference>
<keyword evidence="6" id="KW-0418">Kinase</keyword>
<dbReference type="InterPro" id="IPR036097">
    <property type="entry name" value="HisK_dim/P_sf"/>
</dbReference>
<keyword evidence="7" id="KW-0472">Membrane</keyword>
<feature type="transmembrane region" description="Helical" evidence="7">
    <location>
        <begin position="291"/>
        <end position="313"/>
    </location>
</feature>
<dbReference type="EC" id="2.7.13.3" evidence="3"/>
<dbReference type="SMART" id="SM00388">
    <property type="entry name" value="HisKA"/>
    <property type="match status" value="1"/>
</dbReference>
<keyword evidence="4" id="KW-0597">Phosphoprotein</keyword>
<dbReference type="PROSITE" id="PS50109">
    <property type="entry name" value="HIS_KIN"/>
    <property type="match status" value="1"/>
</dbReference>
<dbReference type="InterPro" id="IPR036890">
    <property type="entry name" value="HATPase_C_sf"/>
</dbReference>
<keyword evidence="5" id="KW-0808">Transferase</keyword>
<protein>
    <recommendedName>
        <fullName evidence="3">histidine kinase</fullName>
        <ecNumber evidence="3">2.7.13.3</ecNumber>
    </recommendedName>
</protein>
<feature type="transmembrane region" description="Helical" evidence="7">
    <location>
        <begin position="48"/>
        <end position="69"/>
    </location>
</feature>
<dbReference type="InterPro" id="IPR004358">
    <property type="entry name" value="Sig_transdc_His_kin-like_C"/>
</dbReference>
<keyword evidence="7" id="KW-0812">Transmembrane</keyword>
<dbReference type="CDD" id="cd06225">
    <property type="entry name" value="HAMP"/>
    <property type="match status" value="1"/>
</dbReference>
<reference evidence="11" key="1">
    <citation type="journal article" date="2019" name="Int. J. Syst. Evol. Microbiol.">
        <title>The Global Catalogue of Microorganisms (GCM) 10K type strain sequencing project: providing services to taxonomists for standard genome sequencing and annotation.</title>
        <authorList>
            <consortium name="The Broad Institute Genomics Platform"/>
            <consortium name="The Broad Institute Genome Sequencing Center for Infectious Disease"/>
            <person name="Wu L."/>
            <person name="Ma J."/>
        </authorList>
    </citation>
    <scope>NUCLEOTIDE SEQUENCE [LARGE SCALE GENOMIC DNA]</scope>
    <source>
        <strain evidence="11">JCM 17926</strain>
    </source>
</reference>
<feature type="transmembrane region" description="Helical" evidence="7">
    <location>
        <begin position="20"/>
        <end position="41"/>
    </location>
</feature>
<dbReference type="RefSeq" id="WP_345158665.1">
    <property type="nucleotide sequence ID" value="NZ_BAABHC010000010.1"/>
</dbReference>
<dbReference type="CDD" id="cd00082">
    <property type="entry name" value="HisKA"/>
    <property type="match status" value="1"/>
</dbReference>
<dbReference type="SUPFAM" id="SSF158472">
    <property type="entry name" value="HAMP domain-like"/>
    <property type="match status" value="1"/>
</dbReference>
<dbReference type="Pfam" id="PF00672">
    <property type="entry name" value="HAMP"/>
    <property type="match status" value="1"/>
</dbReference>
<evidence type="ECO:0000256" key="1">
    <source>
        <dbReference type="ARBA" id="ARBA00000085"/>
    </source>
</evidence>
<keyword evidence="11" id="KW-1185">Reference proteome</keyword>
<evidence type="ECO:0000256" key="6">
    <source>
        <dbReference type="ARBA" id="ARBA00022777"/>
    </source>
</evidence>
<evidence type="ECO:0000313" key="11">
    <source>
        <dbReference type="Proteomes" id="UP001500552"/>
    </source>
</evidence>
<dbReference type="InterPro" id="IPR003661">
    <property type="entry name" value="HisK_dim/P_dom"/>
</dbReference>
<dbReference type="InterPro" id="IPR005467">
    <property type="entry name" value="His_kinase_dom"/>
</dbReference>
<evidence type="ECO:0000256" key="4">
    <source>
        <dbReference type="ARBA" id="ARBA00022553"/>
    </source>
</evidence>
<dbReference type="InterPro" id="IPR003660">
    <property type="entry name" value="HAMP_dom"/>
</dbReference>
<organism evidence="10 11">
    <name type="scientific">Pontibacter saemangeumensis</name>
    <dbReference type="NCBI Taxonomy" id="1084525"/>
    <lineage>
        <taxon>Bacteria</taxon>
        <taxon>Pseudomonadati</taxon>
        <taxon>Bacteroidota</taxon>
        <taxon>Cytophagia</taxon>
        <taxon>Cytophagales</taxon>
        <taxon>Hymenobacteraceae</taxon>
        <taxon>Pontibacter</taxon>
    </lineage>
</organism>
<accession>A0ABP8LLQ2</accession>
<keyword evidence="7" id="KW-1133">Transmembrane helix</keyword>
<feature type="domain" description="HAMP" evidence="9">
    <location>
        <begin position="315"/>
        <end position="367"/>
    </location>
</feature>
<dbReference type="SMART" id="SM00387">
    <property type="entry name" value="HATPase_c"/>
    <property type="match status" value="1"/>
</dbReference>
<dbReference type="InterPro" id="IPR003594">
    <property type="entry name" value="HATPase_dom"/>
</dbReference>
<evidence type="ECO:0000256" key="7">
    <source>
        <dbReference type="SAM" id="Phobius"/>
    </source>
</evidence>
<feature type="transmembrane region" description="Helical" evidence="7">
    <location>
        <begin position="142"/>
        <end position="162"/>
    </location>
</feature>
<proteinExistence type="predicted"/>
<feature type="transmembrane region" description="Helical" evidence="7">
    <location>
        <begin position="196"/>
        <end position="214"/>
    </location>
</feature>
<dbReference type="Pfam" id="PF02518">
    <property type="entry name" value="HATPase_c"/>
    <property type="match status" value="1"/>
</dbReference>
<dbReference type="EMBL" id="BAABHC010000010">
    <property type="protein sequence ID" value="GAA4431681.1"/>
    <property type="molecule type" value="Genomic_DNA"/>
</dbReference>
<feature type="transmembrane region" description="Helical" evidence="7">
    <location>
        <begin position="220"/>
        <end position="240"/>
    </location>
</feature>
<feature type="transmembrane region" description="Helical" evidence="7">
    <location>
        <begin position="111"/>
        <end position="130"/>
    </location>
</feature>
<dbReference type="Gene3D" id="1.10.287.130">
    <property type="match status" value="1"/>
</dbReference>
<feature type="transmembrane region" description="Helical" evidence="7">
    <location>
        <begin position="252"/>
        <end position="271"/>
    </location>
</feature>
<dbReference type="SUPFAM" id="SSF47384">
    <property type="entry name" value="Homodimeric domain of signal transducing histidine kinase"/>
    <property type="match status" value="1"/>
</dbReference>
<dbReference type="Gene3D" id="3.30.565.10">
    <property type="entry name" value="Histidine kinase-like ATPase, C-terminal domain"/>
    <property type="match status" value="1"/>
</dbReference>
<dbReference type="PRINTS" id="PR00344">
    <property type="entry name" value="BCTRLSENSOR"/>
</dbReference>
<dbReference type="Gene3D" id="6.10.340.10">
    <property type="match status" value="1"/>
</dbReference>
<evidence type="ECO:0000256" key="3">
    <source>
        <dbReference type="ARBA" id="ARBA00012438"/>
    </source>
</evidence>
<evidence type="ECO:0000259" key="9">
    <source>
        <dbReference type="PROSITE" id="PS50885"/>
    </source>
</evidence>
<dbReference type="PROSITE" id="PS50885">
    <property type="entry name" value="HAMP"/>
    <property type="match status" value="1"/>
</dbReference>
<comment type="caution">
    <text evidence="10">The sequence shown here is derived from an EMBL/GenBank/DDBJ whole genome shotgun (WGS) entry which is preliminary data.</text>
</comment>
<dbReference type="Pfam" id="PF00512">
    <property type="entry name" value="HisKA"/>
    <property type="match status" value="1"/>
</dbReference>
<comment type="catalytic activity">
    <reaction evidence="1">
        <text>ATP + protein L-histidine = ADP + protein N-phospho-L-histidine.</text>
        <dbReference type="EC" id="2.7.13.3"/>
    </reaction>
</comment>
<dbReference type="SMART" id="SM00304">
    <property type="entry name" value="HAMP"/>
    <property type="match status" value="1"/>
</dbReference>
<feature type="transmembrane region" description="Helical" evidence="7">
    <location>
        <begin position="81"/>
        <end position="99"/>
    </location>
</feature>
<evidence type="ECO:0000256" key="2">
    <source>
        <dbReference type="ARBA" id="ARBA00004370"/>
    </source>
</evidence>
<feature type="domain" description="Histidine kinase" evidence="8">
    <location>
        <begin position="409"/>
        <end position="655"/>
    </location>
</feature>
<comment type="subcellular location">
    <subcellularLocation>
        <location evidence="2">Membrane</location>
    </subcellularLocation>
</comment>
<dbReference type="PANTHER" id="PTHR43065">
    <property type="entry name" value="SENSOR HISTIDINE KINASE"/>
    <property type="match status" value="1"/>
</dbReference>
<evidence type="ECO:0000313" key="10">
    <source>
        <dbReference type="EMBL" id="GAA4431681.1"/>
    </source>
</evidence>
<dbReference type="Proteomes" id="UP001500552">
    <property type="component" value="Unassembled WGS sequence"/>
</dbReference>
<evidence type="ECO:0000259" key="8">
    <source>
        <dbReference type="PROSITE" id="PS50109"/>
    </source>
</evidence>
<evidence type="ECO:0000256" key="5">
    <source>
        <dbReference type="ARBA" id="ARBA00022679"/>
    </source>
</evidence>
<dbReference type="SUPFAM" id="SSF55874">
    <property type="entry name" value="ATPase domain of HSP90 chaperone/DNA topoisomerase II/histidine kinase"/>
    <property type="match status" value="1"/>
</dbReference>
<name>A0ABP8LLQ2_9BACT</name>
<gene>
    <name evidence="10" type="ORF">GCM10023188_19460</name>
</gene>